<proteinExistence type="predicted"/>
<gene>
    <name evidence="2" type="ORF">PXEA_LOCUS21868</name>
</gene>
<feature type="compositionally biased region" description="Polar residues" evidence="1">
    <location>
        <begin position="101"/>
        <end position="110"/>
    </location>
</feature>
<evidence type="ECO:0000313" key="2">
    <source>
        <dbReference type="EMBL" id="VEL28428.1"/>
    </source>
</evidence>
<dbReference type="Proteomes" id="UP000784294">
    <property type="component" value="Unassembled WGS sequence"/>
</dbReference>
<evidence type="ECO:0000256" key="1">
    <source>
        <dbReference type="SAM" id="MobiDB-lite"/>
    </source>
</evidence>
<accession>A0A448X581</accession>
<feature type="region of interest" description="Disordered" evidence="1">
    <location>
        <begin position="88"/>
        <end position="110"/>
    </location>
</feature>
<organism evidence="2 3">
    <name type="scientific">Protopolystoma xenopodis</name>
    <dbReference type="NCBI Taxonomy" id="117903"/>
    <lineage>
        <taxon>Eukaryota</taxon>
        <taxon>Metazoa</taxon>
        <taxon>Spiralia</taxon>
        <taxon>Lophotrochozoa</taxon>
        <taxon>Platyhelminthes</taxon>
        <taxon>Monogenea</taxon>
        <taxon>Polyopisthocotylea</taxon>
        <taxon>Polystomatidea</taxon>
        <taxon>Polystomatidae</taxon>
        <taxon>Protopolystoma</taxon>
    </lineage>
</organism>
<feature type="compositionally biased region" description="Basic and acidic residues" evidence="1">
    <location>
        <begin position="35"/>
        <end position="44"/>
    </location>
</feature>
<reference evidence="2" key="1">
    <citation type="submission" date="2018-11" db="EMBL/GenBank/DDBJ databases">
        <authorList>
            <consortium name="Pathogen Informatics"/>
        </authorList>
    </citation>
    <scope>NUCLEOTIDE SEQUENCE</scope>
</reference>
<feature type="region of interest" description="Disordered" evidence="1">
    <location>
        <begin position="1"/>
        <end position="44"/>
    </location>
</feature>
<dbReference type="AlphaFoldDB" id="A0A448X581"/>
<sequence>MATGSCKSSPSEKEEEEEEEEKEEERCAKLQGETHPTEKAGGRDMDTVLEETPEPRGVHNSHNLSWQKGLRLCPACRNALLHIRNEGYPSPEASEAPQCHFSRQSFDTEK</sequence>
<feature type="compositionally biased region" description="Acidic residues" evidence="1">
    <location>
        <begin position="13"/>
        <end position="23"/>
    </location>
</feature>
<name>A0A448X581_9PLAT</name>
<keyword evidence="3" id="KW-1185">Reference proteome</keyword>
<protein>
    <submittedName>
        <fullName evidence="2">Uncharacterized protein</fullName>
    </submittedName>
</protein>
<dbReference type="EMBL" id="CAAALY010095045">
    <property type="protein sequence ID" value="VEL28428.1"/>
    <property type="molecule type" value="Genomic_DNA"/>
</dbReference>
<evidence type="ECO:0000313" key="3">
    <source>
        <dbReference type="Proteomes" id="UP000784294"/>
    </source>
</evidence>
<comment type="caution">
    <text evidence="2">The sequence shown here is derived from an EMBL/GenBank/DDBJ whole genome shotgun (WGS) entry which is preliminary data.</text>
</comment>